<dbReference type="GO" id="GO:0005829">
    <property type="term" value="C:cytosol"/>
    <property type="evidence" value="ECO:0007669"/>
    <property type="project" value="TreeGrafter"/>
</dbReference>
<accession>A0A5J4Z943</accession>
<dbReference type="Pfam" id="PF03641">
    <property type="entry name" value="Lysine_decarbox"/>
    <property type="match status" value="1"/>
</dbReference>
<dbReference type="InterPro" id="IPR031100">
    <property type="entry name" value="LOG_fam"/>
</dbReference>
<comment type="caution">
    <text evidence="1">The sequence shown here is derived from an EMBL/GenBank/DDBJ whole genome shotgun (WGS) entry which is preliminary data.</text>
</comment>
<dbReference type="PANTHER" id="PTHR31223:SF70">
    <property type="entry name" value="LOG FAMILY PROTEIN YJL055W"/>
    <property type="match status" value="1"/>
</dbReference>
<dbReference type="Gene3D" id="3.40.50.450">
    <property type="match status" value="1"/>
</dbReference>
<dbReference type="OrthoDB" id="414463at2759"/>
<dbReference type="InterPro" id="IPR005269">
    <property type="entry name" value="LOG"/>
</dbReference>
<sequence>MPPDEEVPEMAEASAAATATASRRVVTVYASSSSHIDRVFFEAAHELGMLIARRGWVQLNGGGRTGLMGAATDGGVQAGGAVDAVIPKMFHKVNESGNLRHVTVTEDMRDRKQGLLDRCEAIICLPGGLGTLEEAFEALSWRQLGLHNKPLVFLNVAGFYSGLETFLRSTQEAGFISERMKDAYMFCESPAEAIDFIENHEPAVVAKSDLHTIHSGGMLGHIRELQSDWEVAAQTSERLSQHAETSRK</sequence>
<evidence type="ECO:0000313" key="1">
    <source>
        <dbReference type="EMBL" id="KAA8499582.1"/>
    </source>
</evidence>
<dbReference type="AlphaFoldDB" id="A0A5J4Z943"/>
<dbReference type="GO" id="GO:0016799">
    <property type="term" value="F:hydrolase activity, hydrolyzing N-glycosyl compounds"/>
    <property type="evidence" value="ECO:0007669"/>
    <property type="project" value="TreeGrafter"/>
</dbReference>
<keyword evidence="1" id="KW-0378">Hydrolase</keyword>
<organism evidence="1 2">
    <name type="scientific">Porphyridium purpureum</name>
    <name type="common">Red alga</name>
    <name type="synonym">Porphyridium cruentum</name>
    <dbReference type="NCBI Taxonomy" id="35688"/>
    <lineage>
        <taxon>Eukaryota</taxon>
        <taxon>Rhodophyta</taxon>
        <taxon>Bangiophyceae</taxon>
        <taxon>Porphyridiales</taxon>
        <taxon>Porphyridiaceae</taxon>
        <taxon>Porphyridium</taxon>
    </lineage>
</organism>
<name>A0A5J4Z943_PORPP</name>
<gene>
    <name evidence="1" type="ORF">FVE85_7167</name>
</gene>
<dbReference type="OMA" id="HQKPIGL"/>
<dbReference type="GO" id="GO:0009691">
    <property type="term" value="P:cytokinin biosynthetic process"/>
    <property type="evidence" value="ECO:0007669"/>
    <property type="project" value="InterPro"/>
</dbReference>
<dbReference type="EMBL" id="VRMN01000001">
    <property type="protein sequence ID" value="KAA8499582.1"/>
    <property type="molecule type" value="Genomic_DNA"/>
</dbReference>
<evidence type="ECO:0000313" key="2">
    <source>
        <dbReference type="Proteomes" id="UP000324585"/>
    </source>
</evidence>
<reference evidence="2" key="1">
    <citation type="journal article" date="2019" name="Nat. Commun.">
        <title>Expansion of phycobilisome linker gene families in mesophilic red algae.</title>
        <authorList>
            <person name="Lee J."/>
            <person name="Kim D."/>
            <person name="Bhattacharya D."/>
            <person name="Yoon H.S."/>
        </authorList>
    </citation>
    <scope>NUCLEOTIDE SEQUENCE [LARGE SCALE GENOMIC DNA]</scope>
    <source>
        <strain evidence="2">CCMP 1328</strain>
    </source>
</reference>
<dbReference type="NCBIfam" id="TIGR00730">
    <property type="entry name" value="Rossman fold protein, TIGR00730 family"/>
    <property type="match status" value="1"/>
</dbReference>
<dbReference type="Proteomes" id="UP000324585">
    <property type="component" value="Unassembled WGS sequence"/>
</dbReference>
<dbReference type="SUPFAM" id="SSF102405">
    <property type="entry name" value="MCP/YpsA-like"/>
    <property type="match status" value="1"/>
</dbReference>
<keyword evidence="2" id="KW-1185">Reference proteome</keyword>
<dbReference type="PANTHER" id="PTHR31223">
    <property type="entry name" value="LOG FAMILY PROTEIN YJL055W"/>
    <property type="match status" value="1"/>
</dbReference>
<protein>
    <submittedName>
        <fullName evidence="1">Putative cytokinin riboside 5'-monophosphate phosphoribohydrolase LOGL2</fullName>
    </submittedName>
</protein>
<proteinExistence type="predicted"/>